<dbReference type="AlphaFoldDB" id="A0A8S9QU06"/>
<feature type="region of interest" description="Disordered" evidence="1">
    <location>
        <begin position="1"/>
        <end position="24"/>
    </location>
</feature>
<gene>
    <name evidence="2" type="ORF">F2Q69_00015339</name>
</gene>
<evidence type="ECO:0000313" key="3">
    <source>
        <dbReference type="Proteomes" id="UP000712600"/>
    </source>
</evidence>
<evidence type="ECO:0000256" key="1">
    <source>
        <dbReference type="SAM" id="MobiDB-lite"/>
    </source>
</evidence>
<name>A0A8S9QU06_BRACR</name>
<dbReference type="EMBL" id="QGKX02000996">
    <property type="protein sequence ID" value="KAF3555973.1"/>
    <property type="molecule type" value="Genomic_DNA"/>
</dbReference>
<proteinExistence type="predicted"/>
<reference evidence="2" key="1">
    <citation type="submission" date="2019-12" db="EMBL/GenBank/DDBJ databases">
        <title>Genome sequencing and annotation of Brassica cretica.</title>
        <authorList>
            <person name="Studholme D.J."/>
            <person name="Sarris P."/>
        </authorList>
    </citation>
    <scope>NUCLEOTIDE SEQUENCE</scope>
    <source>
        <strain evidence="2">PFS-109/04</strain>
        <tissue evidence="2">Leaf</tissue>
    </source>
</reference>
<evidence type="ECO:0000313" key="2">
    <source>
        <dbReference type="EMBL" id="KAF3555973.1"/>
    </source>
</evidence>
<organism evidence="2 3">
    <name type="scientific">Brassica cretica</name>
    <name type="common">Mustard</name>
    <dbReference type="NCBI Taxonomy" id="69181"/>
    <lineage>
        <taxon>Eukaryota</taxon>
        <taxon>Viridiplantae</taxon>
        <taxon>Streptophyta</taxon>
        <taxon>Embryophyta</taxon>
        <taxon>Tracheophyta</taxon>
        <taxon>Spermatophyta</taxon>
        <taxon>Magnoliopsida</taxon>
        <taxon>eudicotyledons</taxon>
        <taxon>Gunneridae</taxon>
        <taxon>Pentapetalae</taxon>
        <taxon>rosids</taxon>
        <taxon>malvids</taxon>
        <taxon>Brassicales</taxon>
        <taxon>Brassicaceae</taxon>
        <taxon>Brassiceae</taxon>
        <taxon>Brassica</taxon>
    </lineage>
</organism>
<comment type="caution">
    <text evidence="2">The sequence shown here is derived from an EMBL/GenBank/DDBJ whole genome shotgun (WGS) entry which is preliminary data.</text>
</comment>
<accession>A0A8S9QU06</accession>
<protein>
    <submittedName>
        <fullName evidence="2">Uncharacterized protein</fullName>
    </submittedName>
</protein>
<dbReference type="Proteomes" id="UP000712600">
    <property type="component" value="Unassembled WGS sequence"/>
</dbReference>
<sequence>MGMCGSVGIDQSVQGRTGRTVRTGWDRPTLDQTFTISYPGWHSWKVKGSFGQLRDAQNVWSSSLDAFEMAIDFTCFLSSLPLRKP</sequence>